<evidence type="ECO:0000313" key="2">
    <source>
        <dbReference type="WBParaSite" id="JU765_v2.g8280.t1"/>
    </source>
</evidence>
<name>A0AC34RMZ3_9BILA</name>
<organism evidence="1 2">
    <name type="scientific">Panagrolaimus sp. JU765</name>
    <dbReference type="NCBI Taxonomy" id="591449"/>
    <lineage>
        <taxon>Eukaryota</taxon>
        <taxon>Metazoa</taxon>
        <taxon>Ecdysozoa</taxon>
        <taxon>Nematoda</taxon>
        <taxon>Chromadorea</taxon>
        <taxon>Rhabditida</taxon>
        <taxon>Tylenchina</taxon>
        <taxon>Panagrolaimomorpha</taxon>
        <taxon>Panagrolaimoidea</taxon>
        <taxon>Panagrolaimidae</taxon>
        <taxon>Panagrolaimus</taxon>
    </lineage>
</organism>
<reference evidence="2" key="1">
    <citation type="submission" date="2022-11" db="UniProtKB">
        <authorList>
            <consortium name="WormBaseParasite"/>
        </authorList>
    </citation>
    <scope>IDENTIFICATION</scope>
</reference>
<dbReference type="WBParaSite" id="JU765_v2.g8280.t1">
    <property type="protein sequence ID" value="JU765_v2.g8280.t1"/>
    <property type="gene ID" value="JU765_v2.g8280"/>
</dbReference>
<evidence type="ECO:0000313" key="1">
    <source>
        <dbReference type="Proteomes" id="UP000887576"/>
    </source>
</evidence>
<proteinExistence type="predicted"/>
<dbReference type="Proteomes" id="UP000887576">
    <property type="component" value="Unplaced"/>
</dbReference>
<protein>
    <submittedName>
        <fullName evidence="2">Uncharacterized protein</fullName>
    </submittedName>
</protein>
<accession>A0AC34RMZ3</accession>
<sequence length="96" mass="10701">MIIFQFIIQKRQLSAETNSSTDPDQLASVNSIPHLSVSNLAVNELPTYQQAVFRAALARSENNHNSDWDSTKSLPPPDYSTFGHPDLSKAPPSYRE</sequence>